<keyword evidence="6" id="KW-1133">Transmembrane helix</keyword>
<dbReference type="PANTHER" id="PTHR47870:SF4">
    <property type="entry name" value="CYTOCHROME C-TYPE BIOGENESIS PROTEIN CYCH"/>
    <property type="match status" value="1"/>
</dbReference>
<evidence type="ECO:0000256" key="2">
    <source>
        <dbReference type="ARBA" id="ARBA00022617"/>
    </source>
</evidence>
<dbReference type="GO" id="GO:0046872">
    <property type="term" value="F:metal ion binding"/>
    <property type="evidence" value="ECO:0007669"/>
    <property type="project" value="UniProtKB-KW"/>
</dbReference>
<comment type="similarity">
    <text evidence="1">Belongs to the CcmH/CycL/Ccl2/NrfF family.</text>
</comment>
<feature type="domain" description="CcmH/CycL/Ccl2/NrfF N-terminal" evidence="7">
    <location>
        <begin position="36"/>
        <end position="142"/>
    </location>
</feature>
<evidence type="ECO:0000256" key="3">
    <source>
        <dbReference type="ARBA" id="ARBA00022723"/>
    </source>
</evidence>
<sequence length="160" mass="17674">MMSSRLSKLKRWPSWLLMLVCVGVLMFLGTQRDSGPSTAQERIEAISQRLACPTCDGESVYESRSPGSQAIRQEITRQVADGVLTDGQIVRIIDDSYAADLKLIPSATGFDALIWVLPVAAFVAAVGGLIIVFRRWRHEGSLLATQEDQILVTQARQDRD</sequence>
<evidence type="ECO:0000256" key="4">
    <source>
        <dbReference type="ARBA" id="ARBA00022729"/>
    </source>
</evidence>
<dbReference type="InterPro" id="IPR038297">
    <property type="entry name" value="CcmH/CycL/NrfF/Ccl2_sf"/>
</dbReference>
<keyword evidence="6" id="KW-0472">Membrane</keyword>
<evidence type="ECO:0000313" key="8">
    <source>
        <dbReference type="EMBL" id="CAB4533873.1"/>
    </source>
</evidence>
<evidence type="ECO:0000259" key="7">
    <source>
        <dbReference type="Pfam" id="PF03918"/>
    </source>
</evidence>
<dbReference type="Pfam" id="PF03918">
    <property type="entry name" value="CcmH"/>
    <property type="match status" value="1"/>
</dbReference>
<feature type="transmembrane region" description="Helical" evidence="6">
    <location>
        <begin position="12"/>
        <end position="29"/>
    </location>
</feature>
<dbReference type="GO" id="GO:0005886">
    <property type="term" value="C:plasma membrane"/>
    <property type="evidence" value="ECO:0007669"/>
    <property type="project" value="TreeGrafter"/>
</dbReference>
<dbReference type="PANTHER" id="PTHR47870">
    <property type="entry name" value="CYTOCHROME C-TYPE BIOGENESIS PROTEIN CCMH"/>
    <property type="match status" value="1"/>
</dbReference>
<dbReference type="EMBL" id="CAEZSL010000012">
    <property type="protein sequence ID" value="CAB4533873.1"/>
    <property type="molecule type" value="Genomic_DNA"/>
</dbReference>
<keyword evidence="4" id="KW-0732">Signal</keyword>
<accession>A0A6J6B6F0</accession>
<reference evidence="8" key="1">
    <citation type="submission" date="2020-05" db="EMBL/GenBank/DDBJ databases">
        <authorList>
            <person name="Chiriac C."/>
            <person name="Salcher M."/>
            <person name="Ghai R."/>
            <person name="Kavagutti S V."/>
        </authorList>
    </citation>
    <scope>NUCLEOTIDE SEQUENCE</scope>
</reference>
<dbReference type="Gene3D" id="1.10.8.640">
    <property type="entry name" value="Cytochrome C biogenesis protein"/>
    <property type="match status" value="1"/>
</dbReference>
<keyword evidence="2" id="KW-0349">Heme</keyword>
<name>A0A6J6B6F0_9ZZZZ</name>
<protein>
    <submittedName>
        <fullName evidence="8">Unannotated protein</fullName>
    </submittedName>
</protein>
<gene>
    <name evidence="8" type="ORF">UFOPK1421_00193</name>
</gene>
<dbReference type="CDD" id="cd16378">
    <property type="entry name" value="CcmH_N"/>
    <property type="match status" value="1"/>
</dbReference>
<evidence type="ECO:0000256" key="6">
    <source>
        <dbReference type="SAM" id="Phobius"/>
    </source>
</evidence>
<organism evidence="8">
    <name type="scientific">freshwater metagenome</name>
    <dbReference type="NCBI Taxonomy" id="449393"/>
    <lineage>
        <taxon>unclassified sequences</taxon>
        <taxon>metagenomes</taxon>
        <taxon>ecological metagenomes</taxon>
    </lineage>
</organism>
<dbReference type="InterPro" id="IPR005616">
    <property type="entry name" value="CcmH/CycL/Ccl2/NrfF_N"/>
</dbReference>
<dbReference type="InterPro" id="IPR051263">
    <property type="entry name" value="C-type_cytochrome_biogenesis"/>
</dbReference>
<evidence type="ECO:0000256" key="5">
    <source>
        <dbReference type="ARBA" id="ARBA00023004"/>
    </source>
</evidence>
<evidence type="ECO:0000256" key="1">
    <source>
        <dbReference type="ARBA" id="ARBA00010342"/>
    </source>
</evidence>
<keyword evidence="5" id="KW-0408">Iron</keyword>
<proteinExistence type="inferred from homology"/>
<keyword evidence="6" id="KW-0812">Transmembrane</keyword>
<keyword evidence="3" id="KW-0479">Metal-binding</keyword>
<feature type="transmembrane region" description="Helical" evidence="6">
    <location>
        <begin position="112"/>
        <end position="133"/>
    </location>
</feature>
<dbReference type="AlphaFoldDB" id="A0A6J6B6F0"/>